<dbReference type="GO" id="GO:0034967">
    <property type="term" value="C:Set3 complex"/>
    <property type="evidence" value="ECO:0007669"/>
    <property type="project" value="TreeGrafter"/>
</dbReference>
<keyword evidence="2 5" id="KW-0853">WD repeat</keyword>
<dbReference type="GO" id="GO:0003714">
    <property type="term" value="F:transcription corepressor activity"/>
    <property type="evidence" value="ECO:0007669"/>
    <property type="project" value="InterPro"/>
</dbReference>
<evidence type="ECO:0000256" key="1">
    <source>
        <dbReference type="ARBA" id="ARBA00004123"/>
    </source>
</evidence>
<comment type="caution">
    <text evidence="7">The sequence shown here is derived from an EMBL/GenBank/DDBJ whole genome shotgun (WGS) entry which is preliminary data.</text>
</comment>
<comment type="subcellular location">
    <subcellularLocation>
        <location evidence="1">Nucleus</location>
    </subcellularLocation>
</comment>
<dbReference type="InterPro" id="IPR015943">
    <property type="entry name" value="WD40/YVTN_repeat-like_dom_sf"/>
</dbReference>
<reference evidence="7" key="1">
    <citation type="journal article" date="2021" name="IMA Fungus">
        <title>Genomic characterization of three marine fungi, including Emericellopsis atlantica sp. nov. with signatures of a generalist lifestyle and marine biomass degradation.</title>
        <authorList>
            <person name="Hagestad O.C."/>
            <person name="Hou L."/>
            <person name="Andersen J.H."/>
            <person name="Hansen E.H."/>
            <person name="Altermark B."/>
            <person name="Li C."/>
            <person name="Kuhnert E."/>
            <person name="Cox R.J."/>
            <person name="Crous P.W."/>
            <person name="Spatafora J.W."/>
            <person name="Lail K."/>
            <person name="Amirebrahimi M."/>
            <person name="Lipzen A."/>
            <person name="Pangilinan J."/>
            <person name="Andreopoulos W."/>
            <person name="Hayes R.D."/>
            <person name="Ng V."/>
            <person name="Grigoriev I.V."/>
            <person name="Jackson S.A."/>
            <person name="Sutton T.D.S."/>
            <person name="Dobson A.D.W."/>
            <person name="Rama T."/>
        </authorList>
    </citation>
    <scope>NUCLEOTIDE SEQUENCE</scope>
    <source>
        <strain evidence="7">TRa3180A</strain>
    </source>
</reference>
<evidence type="ECO:0000256" key="3">
    <source>
        <dbReference type="ARBA" id="ARBA00022737"/>
    </source>
</evidence>
<feature type="repeat" description="WD" evidence="5">
    <location>
        <begin position="449"/>
        <end position="491"/>
    </location>
</feature>
<evidence type="ECO:0000313" key="8">
    <source>
        <dbReference type="Proteomes" id="UP000887226"/>
    </source>
</evidence>
<dbReference type="InterPro" id="IPR006594">
    <property type="entry name" value="LisH"/>
</dbReference>
<organism evidence="7 8">
    <name type="scientific">Calycina marina</name>
    <dbReference type="NCBI Taxonomy" id="1763456"/>
    <lineage>
        <taxon>Eukaryota</taxon>
        <taxon>Fungi</taxon>
        <taxon>Dikarya</taxon>
        <taxon>Ascomycota</taxon>
        <taxon>Pezizomycotina</taxon>
        <taxon>Leotiomycetes</taxon>
        <taxon>Helotiales</taxon>
        <taxon>Pezizellaceae</taxon>
        <taxon>Calycina</taxon>
    </lineage>
</organism>
<dbReference type="PANTHER" id="PTHR22846">
    <property type="entry name" value="WD40 REPEAT PROTEIN"/>
    <property type="match status" value="1"/>
</dbReference>
<dbReference type="OrthoDB" id="1367865at2759"/>
<dbReference type="InterPro" id="IPR045183">
    <property type="entry name" value="Ebi-like"/>
</dbReference>
<proteinExistence type="predicted"/>
<dbReference type="GO" id="GO:0006357">
    <property type="term" value="P:regulation of transcription by RNA polymerase II"/>
    <property type="evidence" value="ECO:0007669"/>
    <property type="project" value="TreeGrafter"/>
</dbReference>
<dbReference type="Pfam" id="PF00400">
    <property type="entry name" value="WD40"/>
    <property type="match status" value="2"/>
</dbReference>
<feature type="region of interest" description="Disordered" evidence="6">
    <location>
        <begin position="114"/>
        <end position="172"/>
    </location>
</feature>
<protein>
    <submittedName>
        <fullName evidence="7">WD repeat protein</fullName>
    </submittedName>
</protein>
<accession>A0A9P7Z8N5</accession>
<dbReference type="InterPro" id="IPR036322">
    <property type="entry name" value="WD40_repeat_dom_sf"/>
</dbReference>
<sequence>MAEKALNSNQVNLIIWQYLISIDYRETAVHLMKEWNTPEPQELPIFPHVPKHALVRLLQYGLQYDAALKEYESMATGVAKPAHGFFGPVTNSRPVAPIVSEIRQEELENARKHQIEEDQVTQQNAPSKRPRLSNGYENGSTEPTSTTKSPTAMDLDEEPAPQNQHGNGNAYPSPEQLPSPVMATFGPDRGTQVDKVSDLGPAMHYFNLSDNSLSVTRNSVILHCEFNPQDSCLLAAAGTDALGRVWRIPTKTDGLGVTAAYCSLLEENLPTNTTTSCMTWKQDGTCIALATEGINSDKARIQVRGKDGALWASIESFFAPVFLLKWNEFGSEVLLVISTLTGNIGALVEVVEPRTGRICRLPLPNHDLADQPLDAAWVNSRKFVVCGGDFLQRFEFHDDQSISADFKYNTKQGHGLTNVIYNASSSLLATSSELGTIDLWDEQGNVQTVNAHQGAVTALVWQPPTSASNNNNEQLLASAGDDGAINIWNTRQFAKPHKSMTMDSGVVALAFKPCGQYLAGASNSQVLIWNVLKPNLPCARWSHTTKPGWQTPKSNYSEIADDQYSLSWSPEGYKLAYAVNGTLATIGFRDD</sequence>
<keyword evidence="3" id="KW-0677">Repeat</keyword>
<dbReference type="PROSITE" id="PS00678">
    <property type="entry name" value="WD_REPEATS_1"/>
    <property type="match status" value="1"/>
</dbReference>
<dbReference type="Proteomes" id="UP000887226">
    <property type="component" value="Unassembled WGS sequence"/>
</dbReference>
<keyword evidence="8" id="KW-1185">Reference proteome</keyword>
<keyword evidence="4" id="KW-0539">Nucleus</keyword>
<dbReference type="Gene3D" id="1.20.960.30">
    <property type="match status" value="1"/>
</dbReference>
<gene>
    <name evidence="7" type="ORF">BJ878DRAFT_495254</name>
</gene>
<dbReference type="SMART" id="SM00320">
    <property type="entry name" value="WD40"/>
    <property type="match status" value="4"/>
</dbReference>
<dbReference type="InterPro" id="IPR001680">
    <property type="entry name" value="WD40_rpt"/>
</dbReference>
<dbReference type="EMBL" id="MU253789">
    <property type="protein sequence ID" value="KAG9246903.1"/>
    <property type="molecule type" value="Genomic_DNA"/>
</dbReference>
<dbReference type="SUPFAM" id="SSF50978">
    <property type="entry name" value="WD40 repeat-like"/>
    <property type="match status" value="1"/>
</dbReference>
<feature type="compositionally biased region" description="Low complexity" evidence="6">
    <location>
        <begin position="140"/>
        <end position="151"/>
    </location>
</feature>
<evidence type="ECO:0000256" key="5">
    <source>
        <dbReference type="PROSITE-ProRule" id="PRU00221"/>
    </source>
</evidence>
<name>A0A9P7Z8N5_9HELO</name>
<dbReference type="Gene3D" id="2.130.10.10">
    <property type="entry name" value="YVTN repeat-like/Quinoprotein amine dehydrogenase"/>
    <property type="match status" value="1"/>
</dbReference>
<dbReference type="PROSITE" id="PS50082">
    <property type="entry name" value="WD_REPEATS_2"/>
    <property type="match status" value="1"/>
</dbReference>
<dbReference type="PANTHER" id="PTHR22846:SF2">
    <property type="entry name" value="F-BOX-LIKE_WD REPEAT-CONTAINING PROTEIN EBI"/>
    <property type="match status" value="1"/>
</dbReference>
<dbReference type="AlphaFoldDB" id="A0A9P7Z8N5"/>
<evidence type="ECO:0000256" key="2">
    <source>
        <dbReference type="ARBA" id="ARBA00022574"/>
    </source>
</evidence>
<evidence type="ECO:0000256" key="6">
    <source>
        <dbReference type="SAM" id="MobiDB-lite"/>
    </source>
</evidence>
<evidence type="ECO:0000256" key="4">
    <source>
        <dbReference type="ARBA" id="ARBA00023242"/>
    </source>
</evidence>
<evidence type="ECO:0000313" key="7">
    <source>
        <dbReference type="EMBL" id="KAG9246903.1"/>
    </source>
</evidence>
<dbReference type="PROSITE" id="PS50896">
    <property type="entry name" value="LISH"/>
    <property type="match status" value="1"/>
</dbReference>
<dbReference type="InterPro" id="IPR019775">
    <property type="entry name" value="WD40_repeat_CS"/>
</dbReference>